<dbReference type="InterPro" id="IPR002509">
    <property type="entry name" value="NODB_dom"/>
</dbReference>
<dbReference type="Proteomes" id="UP000075324">
    <property type="component" value="Unassembled WGS sequence"/>
</dbReference>
<gene>
    <name evidence="3" type="ORF">B4110_3173</name>
</gene>
<evidence type="ECO:0000256" key="1">
    <source>
        <dbReference type="ARBA" id="ARBA00022729"/>
    </source>
</evidence>
<feature type="domain" description="NodB homology" evidence="2">
    <location>
        <begin position="232"/>
        <end position="403"/>
    </location>
</feature>
<name>A0A150MGI4_9BACL</name>
<dbReference type="SUPFAM" id="SSF88713">
    <property type="entry name" value="Glycoside hydrolase/deacetylase"/>
    <property type="match status" value="1"/>
</dbReference>
<reference evidence="3 4" key="1">
    <citation type="submission" date="2016-01" db="EMBL/GenBank/DDBJ databases">
        <title>Draft Genome Sequences of Seven Thermophilic Sporeformers Isolated from Foods.</title>
        <authorList>
            <person name="Berendsen E.M."/>
            <person name="Wells-Bennik M.H."/>
            <person name="Krawcyk A.O."/>
            <person name="De Jong A."/>
            <person name="Holsappel S."/>
            <person name="Eijlander R.T."/>
            <person name="Kuipers O.P."/>
        </authorList>
    </citation>
    <scope>NUCLEOTIDE SEQUENCE [LARGE SCALE GENOMIC DNA]</scope>
    <source>
        <strain evidence="3 4">B4110</strain>
    </source>
</reference>
<accession>A0A150MGI4</accession>
<dbReference type="PROSITE" id="PS51677">
    <property type="entry name" value="NODB"/>
    <property type="match status" value="1"/>
</dbReference>
<dbReference type="GO" id="GO:0016810">
    <property type="term" value="F:hydrolase activity, acting on carbon-nitrogen (but not peptide) bonds"/>
    <property type="evidence" value="ECO:0007669"/>
    <property type="project" value="InterPro"/>
</dbReference>
<organism evidence="3 4">
    <name type="scientific">Parageobacillus toebii</name>
    <dbReference type="NCBI Taxonomy" id="153151"/>
    <lineage>
        <taxon>Bacteria</taxon>
        <taxon>Bacillati</taxon>
        <taxon>Bacillota</taxon>
        <taxon>Bacilli</taxon>
        <taxon>Bacillales</taxon>
        <taxon>Anoxybacillaceae</taxon>
        <taxon>Parageobacillus</taxon>
    </lineage>
</organism>
<dbReference type="InterPro" id="IPR011330">
    <property type="entry name" value="Glyco_hydro/deAcase_b/a-brl"/>
</dbReference>
<dbReference type="EMBL" id="LQYW01000165">
    <property type="protein sequence ID" value="KYD23419.1"/>
    <property type="molecule type" value="Genomic_DNA"/>
</dbReference>
<protein>
    <recommendedName>
        <fullName evidence="2">NodB homology domain-containing protein</fullName>
    </recommendedName>
</protein>
<keyword evidence="1" id="KW-0732">Signal</keyword>
<evidence type="ECO:0000313" key="4">
    <source>
        <dbReference type="Proteomes" id="UP000075324"/>
    </source>
</evidence>
<proteinExistence type="predicted"/>
<dbReference type="PANTHER" id="PTHR34216">
    <property type="match status" value="1"/>
</dbReference>
<comment type="caution">
    <text evidence="3">The sequence shown here is derived from an EMBL/GenBank/DDBJ whole genome shotgun (WGS) entry which is preliminary data.</text>
</comment>
<evidence type="ECO:0000313" key="3">
    <source>
        <dbReference type="EMBL" id="KYD23419.1"/>
    </source>
</evidence>
<dbReference type="PATRIC" id="fig|153151.4.peg.1591"/>
<dbReference type="Gene3D" id="3.20.20.370">
    <property type="entry name" value="Glycoside hydrolase/deacetylase"/>
    <property type="match status" value="1"/>
</dbReference>
<dbReference type="InterPro" id="IPR051398">
    <property type="entry name" value="Polysacch_Deacetylase"/>
</dbReference>
<sequence>MRKKHYCILAMSFMFSIFLVLLTYKPVFAASVKVISATNDKAVFHRKVNGKFERVGRLYKDQLFRATKINNNWYTIQLGNNSYYLYKQHVKEVRASLPALNGSTKPKKIVYPKTDVPVYKTKTLDEPIGTVYKNMPLPVQQIEGPWYQIMFAGRLAYVHQNNVAGLATEVPVIVYHHLLKEKENVKFKNEKTVVSYEQFSAQMKLLSDHGYHTITLPELEQFLRGKRSLPAKSIMIHFDDGLKTNYIYAYPVLKQYHFHAVAFLITSRNTSAVQPFRPDILQFLSWPEIDQMRDVFEFASHTHALHNRGTDGIGNLMKEPRATVKADLLQSRKLLNGTTYFAYPFGQYKQETINILKETGFTMAFTTKVGTVKPGDDPYQLNRHGIGPDTTLEEFKHIIRLVE</sequence>
<dbReference type="Pfam" id="PF01522">
    <property type="entry name" value="Polysacc_deac_1"/>
    <property type="match status" value="1"/>
</dbReference>
<dbReference type="AlphaFoldDB" id="A0A150MGI4"/>
<evidence type="ECO:0000259" key="2">
    <source>
        <dbReference type="PROSITE" id="PS51677"/>
    </source>
</evidence>
<dbReference type="RefSeq" id="WP_062679023.1">
    <property type="nucleotide sequence ID" value="NZ_LQYW01000165.1"/>
</dbReference>
<dbReference type="CDD" id="cd10966">
    <property type="entry name" value="CE4_yadE_5s"/>
    <property type="match status" value="1"/>
</dbReference>
<dbReference type="PANTHER" id="PTHR34216:SF13">
    <property type="entry name" value="XYLANASE_CHITIN DEACETYLASE"/>
    <property type="match status" value="1"/>
</dbReference>
<dbReference type="GO" id="GO:0005975">
    <property type="term" value="P:carbohydrate metabolic process"/>
    <property type="evidence" value="ECO:0007669"/>
    <property type="project" value="InterPro"/>
</dbReference>